<dbReference type="PANTHER" id="PTHR42776">
    <property type="entry name" value="SERINE PEPTIDASE S9 FAMILY MEMBER"/>
    <property type="match status" value="1"/>
</dbReference>
<dbReference type="InterPro" id="IPR011042">
    <property type="entry name" value="6-blade_b-propeller_TolB-like"/>
</dbReference>
<feature type="compositionally biased region" description="Acidic residues" evidence="3">
    <location>
        <begin position="103"/>
        <end position="128"/>
    </location>
</feature>
<evidence type="ECO:0000313" key="5">
    <source>
        <dbReference type="EMBL" id="EJN60213.1"/>
    </source>
</evidence>
<dbReference type="InterPro" id="IPR011659">
    <property type="entry name" value="WD40"/>
</dbReference>
<evidence type="ECO:0000256" key="1">
    <source>
        <dbReference type="ARBA" id="ARBA00022801"/>
    </source>
</evidence>
<keyword evidence="1" id="KW-0378">Hydrolase</keyword>
<dbReference type="SUPFAM" id="SSF82171">
    <property type="entry name" value="DPP6 N-terminal domain-like"/>
    <property type="match status" value="1"/>
</dbReference>
<accession>J3A470</accession>
<proteinExistence type="predicted"/>
<keyword evidence="5" id="KW-0645">Protease</keyword>
<feature type="domain" description="Peptidase S9 prolyl oligopeptidase catalytic" evidence="4">
    <location>
        <begin position="507"/>
        <end position="709"/>
    </location>
</feature>
<dbReference type="PANTHER" id="PTHR42776:SF27">
    <property type="entry name" value="DIPEPTIDYL PEPTIDASE FAMILY MEMBER 6"/>
    <property type="match status" value="1"/>
</dbReference>
<feature type="compositionally biased region" description="Basic and acidic residues" evidence="3">
    <location>
        <begin position="89"/>
        <end position="102"/>
    </location>
</feature>
<evidence type="ECO:0000259" key="4">
    <source>
        <dbReference type="Pfam" id="PF00326"/>
    </source>
</evidence>
<dbReference type="Gene3D" id="3.40.50.1820">
    <property type="entry name" value="alpha/beta hydrolase"/>
    <property type="match status" value="1"/>
</dbReference>
<dbReference type="GO" id="GO:0006508">
    <property type="term" value="P:proteolysis"/>
    <property type="evidence" value="ECO:0007669"/>
    <property type="project" value="InterPro"/>
</dbReference>
<dbReference type="GO" id="GO:0004252">
    <property type="term" value="F:serine-type endopeptidase activity"/>
    <property type="evidence" value="ECO:0007669"/>
    <property type="project" value="TreeGrafter"/>
</dbReference>
<protein>
    <submittedName>
        <fullName evidence="5">Dipeptidyl aminopeptidase/acylaminoacyl peptidase</fullName>
    </submittedName>
</protein>
<dbReference type="PATRIC" id="fig|1210908.3.peg.772"/>
<dbReference type="eggNOG" id="arCOG01646">
    <property type="taxonomic scope" value="Archaea"/>
</dbReference>
<dbReference type="InterPro" id="IPR029058">
    <property type="entry name" value="AB_hydrolase_fold"/>
</dbReference>
<dbReference type="Proteomes" id="UP000007813">
    <property type="component" value="Unassembled WGS sequence"/>
</dbReference>
<dbReference type="OrthoDB" id="25019at2157"/>
<name>J3A470_9EURY</name>
<evidence type="ECO:0000313" key="6">
    <source>
        <dbReference type="Proteomes" id="UP000007813"/>
    </source>
</evidence>
<dbReference type="EMBL" id="ALJD01000003">
    <property type="protein sequence ID" value="EJN60213.1"/>
    <property type="molecule type" value="Genomic_DNA"/>
</dbReference>
<sequence length="724" mass="80021">MTADAPDAPEIPLDALYDLTRPTALALSPDGERVAFTTTEYAPDEDEQVASLFVAPTDGSRDPHRLTRLPGASSPTWSPDGDRLAFLAAREEDPARRVGRQEDAEDDESDENDEDGASDGDEEGDDTDAANGGGGDDPKSQVWLFDLSLGGDARQVTDREHGVSEFDWAPDGERLVLAARDPTEEEQEYLDEREDGGPIVTERLQHKVNGKGWLDSVRTYLFVVDVETGEETRLDEAYSSGTTNEFAGLQPQWGPDDRIAFVTTRAERPDDTFAADLYTVDPTGDDVRKLTDSDLTVSSPRWSPDGRRLGFVGQHPTHSPVPSQVYVADVEMGKYESLTAELDRRLAWSGTPQWADDEALYTVVADEARSRLIRVDADADEGEGAERTFEAQGTDRAVQGFDVAGDTAALVFSHPEEGLDVFSVDVSDLDSDDEPDSLRKLSTLNDELLDEFEFPACRRFSYESDGWDIDGLLYHPPEFDLDDPDEEPRPLVVGIHGGPVYYDEPQFYFPHAVLASRGYLVFRPNYRGGSSYGQAFVEELYGQWGTVEVDDIVAGVEDVVGRGWADPERVFGYGFSYGGIAQGYLVTQTDLLTAAVPEHGIYDMRSLFGTDDCQVWTENEFGLPWEDSETFEAASSITDVGNLDTPLLVMAGGQDWRCPPSQSEQLYVSAKKQGVDAKLVMYPEEHHNVGDPDRAIHRLEEILAWYEKYDPVTESDEGDGESNE</sequence>
<reference evidence="5 6" key="1">
    <citation type="journal article" date="2012" name="J. Bacteriol.">
        <title>Draft Genome Sequence of the Extremely Halophilic Archaeon Halogranum salarium B-1T.</title>
        <authorList>
            <person name="Kim K.K."/>
            <person name="Lee K.C."/>
            <person name="Lee J.S."/>
        </authorList>
    </citation>
    <scope>NUCLEOTIDE SEQUENCE [LARGE SCALE GENOMIC DNA]</scope>
    <source>
        <strain evidence="5 6">B-1</strain>
    </source>
</reference>
<feature type="region of interest" description="Disordered" evidence="3">
    <location>
        <begin position="39"/>
        <end position="142"/>
    </location>
</feature>
<dbReference type="InterPro" id="IPR001375">
    <property type="entry name" value="Peptidase_S9_cat"/>
</dbReference>
<dbReference type="AlphaFoldDB" id="J3A470"/>
<dbReference type="eggNOG" id="arCOG03383">
    <property type="taxonomic scope" value="Archaea"/>
</dbReference>
<evidence type="ECO:0000256" key="2">
    <source>
        <dbReference type="ARBA" id="ARBA00022825"/>
    </source>
</evidence>
<dbReference type="GO" id="GO:0004177">
    <property type="term" value="F:aminopeptidase activity"/>
    <property type="evidence" value="ECO:0007669"/>
    <property type="project" value="UniProtKB-KW"/>
</dbReference>
<keyword evidence="5" id="KW-0031">Aminopeptidase</keyword>
<dbReference type="Pfam" id="PF00326">
    <property type="entry name" value="Peptidase_S9"/>
    <property type="match status" value="1"/>
</dbReference>
<dbReference type="Pfam" id="PF07676">
    <property type="entry name" value="PD40"/>
    <property type="match status" value="2"/>
</dbReference>
<keyword evidence="2" id="KW-0720">Serine protease</keyword>
<dbReference type="Gene3D" id="2.120.10.30">
    <property type="entry name" value="TolB, C-terminal domain"/>
    <property type="match status" value="2"/>
</dbReference>
<dbReference type="RefSeq" id="WP_009365929.1">
    <property type="nucleotide sequence ID" value="NZ_ALJD01000003.1"/>
</dbReference>
<organism evidence="5 6">
    <name type="scientific">Halogranum salarium B-1</name>
    <dbReference type="NCBI Taxonomy" id="1210908"/>
    <lineage>
        <taxon>Archaea</taxon>
        <taxon>Methanobacteriati</taxon>
        <taxon>Methanobacteriota</taxon>
        <taxon>Stenosarchaea group</taxon>
        <taxon>Halobacteria</taxon>
        <taxon>Halobacteriales</taxon>
        <taxon>Haloferacaceae</taxon>
    </lineage>
</organism>
<gene>
    <name evidence="5" type="ORF">HSB1_08160</name>
</gene>
<comment type="caution">
    <text evidence="5">The sequence shown here is derived from an EMBL/GenBank/DDBJ whole genome shotgun (WGS) entry which is preliminary data.</text>
</comment>
<dbReference type="SUPFAM" id="SSF53474">
    <property type="entry name" value="alpha/beta-Hydrolases"/>
    <property type="match status" value="1"/>
</dbReference>
<evidence type="ECO:0000256" key="3">
    <source>
        <dbReference type="SAM" id="MobiDB-lite"/>
    </source>
</evidence>